<reference evidence="1" key="1">
    <citation type="submission" date="2016-11" db="EMBL/GenBank/DDBJ databases">
        <title>The genome of Nicotiana attenuata.</title>
        <authorList>
            <person name="Xu S."/>
            <person name="Brockmoeller T."/>
            <person name="Gaquerel E."/>
            <person name="Navarro A."/>
            <person name="Kuhl H."/>
            <person name="Gase K."/>
            <person name="Ling Z."/>
            <person name="Zhou W."/>
            <person name="Kreitzer C."/>
            <person name="Stanke M."/>
            <person name="Tang H."/>
            <person name="Lyons E."/>
            <person name="Pandey P."/>
            <person name="Pandey S.P."/>
            <person name="Timmermann B."/>
            <person name="Baldwin I.T."/>
        </authorList>
    </citation>
    <scope>NUCLEOTIDE SEQUENCE [LARGE SCALE GENOMIC DNA]</scope>
    <source>
        <strain evidence="1">UT</strain>
    </source>
</reference>
<dbReference type="Proteomes" id="UP000187609">
    <property type="component" value="Unassembled WGS sequence"/>
</dbReference>
<dbReference type="Gramene" id="OIT40534">
    <property type="protein sequence ID" value="OIT40534"/>
    <property type="gene ID" value="A4A49_25321"/>
</dbReference>
<keyword evidence="2" id="KW-1185">Reference proteome</keyword>
<protein>
    <submittedName>
        <fullName evidence="1">Uncharacterized protein</fullName>
    </submittedName>
</protein>
<accession>A0A314LIW3</accession>
<gene>
    <name evidence="1" type="ORF">A4A49_25321</name>
</gene>
<organism evidence="1 2">
    <name type="scientific">Nicotiana attenuata</name>
    <name type="common">Coyote tobacco</name>
    <dbReference type="NCBI Taxonomy" id="49451"/>
    <lineage>
        <taxon>Eukaryota</taxon>
        <taxon>Viridiplantae</taxon>
        <taxon>Streptophyta</taxon>
        <taxon>Embryophyta</taxon>
        <taxon>Tracheophyta</taxon>
        <taxon>Spermatophyta</taxon>
        <taxon>Magnoliopsida</taxon>
        <taxon>eudicotyledons</taxon>
        <taxon>Gunneridae</taxon>
        <taxon>Pentapetalae</taxon>
        <taxon>asterids</taxon>
        <taxon>lamiids</taxon>
        <taxon>Solanales</taxon>
        <taxon>Solanaceae</taxon>
        <taxon>Nicotianoideae</taxon>
        <taxon>Nicotianeae</taxon>
        <taxon>Nicotiana</taxon>
    </lineage>
</organism>
<evidence type="ECO:0000313" key="2">
    <source>
        <dbReference type="Proteomes" id="UP000187609"/>
    </source>
</evidence>
<proteinExistence type="predicted"/>
<dbReference type="SMR" id="A0A314LIW3"/>
<comment type="caution">
    <text evidence="1">The sequence shown here is derived from an EMBL/GenBank/DDBJ whole genome shotgun (WGS) entry which is preliminary data.</text>
</comment>
<name>A0A314LIW3_NICAT</name>
<dbReference type="EMBL" id="MJEQ01000018">
    <property type="protein sequence ID" value="OIT40534.1"/>
    <property type="molecule type" value="Genomic_DNA"/>
</dbReference>
<dbReference type="AlphaFoldDB" id="A0A314LIW3"/>
<evidence type="ECO:0000313" key="1">
    <source>
        <dbReference type="EMBL" id="OIT40534.1"/>
    </source>
</evidence>
<sequence>MLDVLFQSKPTSILNRTQLKTVDFVHVVGKEHAKPGMTKSPTDSEVKLTDASAVRKNKLPPDIPATRALETIYKAVSKATVVALTVTAAPVTKPSTADQAESTLHQVHQVSAGIEQAALGALTHTDPLTTKVDLATPKAGLSMAKGVGQTRRSVTNPSNCASKSNDWTVVNHTASKEKSTGLQNKILSSKTIDSNSSDALVNEHEQDVKEAGNMKQQIGDEERLITGLVLSPRKSGHVTAKDPVVVGGTTGPVTGQTAKEVGHQNLKGQVQQQVRTAGDRATTTMIPNARQHDTSQIWKTDGVTVAKSGAQNIAAPTVELSAQTAGLKSHT</sequence>